<organism evidence="2 3">
    <name type="scientific">Desulfoplanes formicivorans</name>
    <dbReference type="NCBI Taxonomy" id="1592317"/>
    <lineage>
        <taxon>Bacteria</taxon>
        <taxon>Pseudomonadati</taxon>
        <taxon>Thermodesulfobacteriota</taxon>
        <taxon>Desulfovibrionia</taxon>
        <taxon>Desulfovibrionales</taxon>
        <taxon>Desulfoplanaceae</taxon>
        <taxon>Desulfoplanes</taxon>
    </lineage>
</organism>
<name>A0A194AHF5_9BACT</name>
<evidence type="ECO:0000259" key="1">
    <source>
        <dbReference type="Pfam" id="PF00117"/>
    </source>
</evidence>
<dbReference type="PROSITE" id="PS51273">
    <property type="entry name" value="GATASE_TYPE_1"/>
    <property type="match status" value="1"/>
</dbReference>
<dbReference type="STRING" id="1592317.DPF_1479"/>
<dbReference type="SUPFAM" id="SSF52317">
    <property type="entry name" value="Class I glutamine amidotransferase-like"/>
    <property type="match status" value="1"/>
</dbReference>
<reference evidence="3" key="1">
    <citation type="submission" date="2016-06" db="EMBL/GenBank/DDBJ databases">
        <title>Draft genome sequence of Desulfoplanes formicivorans strain Pf12B.</title>
        <authorList>
            <person name="Watanabe M."/>
            <person name="Kojima H."/>
            <person name="Fukui M."/>
        </authorList>
    </citation>
    <scope>NUCLEOTIDE SEQUENCE [LARGE SCALE GENOMIC DNA]</scope>
    <source>
        <strain evidence="3">Pf12B</strain>
    </source>
</reference>
<accession>A0A194AHF5</accession>
<feature type="domain" description="Glutamine amidotransferase" evidence="1">
    <location>
        <begin position="27"/>
        <end position="181"/>
    </location>
</feature>
<dbReference type="InterPro" id="IPR017926">
    <property type="entry name" value="GATASE"/>
</dbReference>
<dbReference type="AlphaFoldDB" id="A0A194AHF5"/>
<dbReference type="FunFam" id="3.40.50.880:FF:000033">
    <property type="entry name" value="Glutamine amidotransferase class-I"/>
    <property type="match status" value="1"/>
</dbReference>
<gene>
    <name evidence="2" type="ORF">DPF_1479</name>
</gene>
<dbReference type="PANTHER" id="PTHR42695">
    <property type="entry name" value="GLUTAMINE AMIDOTRANSFERASE YLR126C-RELATED"/>
    <property type="match status" value="1"/>
</dbReference>
<dbReference type="Gene3D" id="3.40.50.880">
    <property type="match status" value="1"/>
</dbReference>
<dbReference type="PANTHER" id="PTHR42695:SF5">
    <property type="entry name" value="GLUTAMINE AMIDOTRANSFERASE YLR126C-RELATED"/>
    <property type="match status" value="1"/>
</dbReference>
<dbReference type="InterPro" id="IPR029062">
    <property type="entry name" value="Class_I_gatase-like"/>
</dbReference>
<dbReference type="Pfam" id="PF00117">
    <property type="entry name" value="GATase"/>
    <property type="match status" value="1"/>
</dbReference>
<comment type="caution">
    <text evidence="2">The sequence shown here is derived from an EMBL/GenBank/DDBJ whole genome shotgun (WGS) entry which is preliminary data.</text>
</comment>
<dbReference type="GO" id="GO:0005829">
    <property type="term" value="C:cytosol"/>
    <property type="evidence" value="ECO:0007669"/>
    <property type="project" value="TreeGrafter"/>
</dbReference>
<proteinExistence type="predicted"/>
<sequence>MHVHWFQHVPFEGLGSIGPWLEARDCKVSRTRFFAKETPPLPEEMDALIVMGGPMSVNDEDRFPWLVQEKQCVREFMKTGKPVLGICLGAQLIASALGARVYPHSFKEIGWFPLQGQKDPEPGCFAFPPSTTVFHWHGETFDLPPGARRLASSEGCLNQAFQVGTSIMGLQCHLETTPESARDLVAHCRDELVAARYVQMEQEILRAEPGCYKTINRLMDDVLGFLLKIR</sequence>
<evidence type="ECO:0000313" key="2">
    <source>
        <dbReference type="EMBL" id="GAU08763.1"/>
    </source>
</evidence>
<dbReference type="GO" id="GO:0016740">
    <property type="term" value="F:transferase activity"/>
    <property type="evidence" value="ECO:0007669"/>
    <property type="project" value="UniProtKB-KW"/>
</dbReference>
<dbReference type="InterPro" id="IPR044992">
    <property type="entry name" value="ChyE-like"/>
</dbReference>
<dbReference type="CDD" id="cd01741">
    <property type="entry name" value="GATase1_1"/>
    <property type="match status" value="1"/>
</dbReference>
<dbReference type="RefSeq" id="WP_069858520.1">
    <property type="nucleotide sequence ID" value="NZ_BDFE01000015.1"/>
</dbReference>
<dbReference type="EMBL" id="BDFE01000015">
    <property type="protein sequence ID" value="GAU08763.1"/>
    <property type="molecule type" value="Genomic_DNA"/>
</dbReference>
<evidence type="ECO:0000313" key="3">
    <source>
        <dbReference type="Proteomes" id="UP000095200"/>
    </source>
</evidence>
<protein>
    <submittedName>
        <fullName evidence="2">Amidotransferase</fullName>
    </submittedName>
</protein>
<keyword evidence="3" id="KW-1185">Reference proteome</keyword>
<dbReference type="Proteomes" id="UP000095200">
    <property type="component" value="Unassembled WGS sequence"/>
</dbReference>
<dbReference type="OrthoDB" id="9813383at2"/>
<keyword evidence="2" id="KW-0808">Transferase</keyword>